<feature type="domain" description="Glyoxalase-like" evidence="1">
    <location>
        <begin position="131"/>
        <end position="236"/>
    </location>
</feature>
<dbReference type="AlphaFoldDB" id="A0A4P7GN47"/>
<accession>A0A4P7GN47</accession>
<sequence length="241" mass="25494">MTPFWVSAFLDLAPEAYDDGLAFWSGVTGAAVSATRGAAGELVSLVPAEGDGHLRVQRLVAGRSRIHLDLHVDDPRAAADRAVALGAREVADVGHVVMASPGGLPFCLVTHPAATPAAAVDWGGHSSAVDQVCVDVPHELHDREVAFWQALTGRVLAPSPGHAEFQRLHRPDGEPLHLLLQRLGEPLGEVRGHLDLATSDRAAETARHVALGATEVATFDSWTVLTDPAGSAYCITDREPR</sequence>
<dbReference type="PANTHER" id="PTHR35908">
    <property type="entry name" value="HYPOTHETICAL FUSION PROTEIN"/>
    <property type="match status" value="1"/>
</dbReference>
<feature type="domain" description="Glyoxalase-like" evidence="1">
    <location>
        <begin position="18"/>
        <end position="109"/>
    </location>
</feature>
<dbReference type="RefSeq" id="WP_135079180.1">
    <property type="nucleotide sequence ID" value="NZ_CP038267.1"/>
</dbReference>
<evidence type="ECO:0000259" key="1">
    <source>
        <dbReference type="Pfam" id="PF18029"/>
    </source>
</evidence>
<dbReference type="KEGG" id="noy:EXE57_15935"/>
<evidence type="ECO:0000313" key="2">
    <source>
        <dbReference type="EMBL" id="QBR93596.1"/>
    </source>
</evidence>
<protein>
    <submittedName>
        <fullName evidence="2">VOC family protein</fullName>
    </submittedName>
</protein>
<dbReference type="InterPro" id="IPR029068">
    <property type="entry name" value="Glyas_Bleomycin-R_OHBP_Dase"/>
</dbReference>
<dbReference type="EMBL" id="CP038267">
    <property type="protein sequence ID" value="QBR93596.1"/>
    <property type="molecule type" value="Genomic_DNA"/>
</dbReference>
<dbReference type="OrthoDB" id="3286168at2"/>
<dbReference type="Gene3D" id="3.10.180.10">
    <property type="entry name" value="2,3-Dihydroxybiphenyl 1,2-Dioxygenase, domain 1"/>
    <property type="match status" value="2"/>
</dbReference>
<dbReference type="SUPFAM" id="SSF54593">
    <property type="entry name" value="Glyoxalase/Bleomycin resistance protein/Dihydroxybiphenyl dioxygenase"/>
    <property type="match status" value="1"/>
</dbReference>
<dbReference type="Pfam" id="PF18029">
    <property type="entry name" value="Glyoxalase_6"/>
    <property type="match status" value="2"/>
</dbReference>
<gene>
    <name evidence="2" type="ORF">EXE57_15935</name>
</gene>
<proteinExistence type="predicted"/>
<keyword evidence="3" id="KW-1185">Reference proteome</keyword>
<name>A0A4P7GN47_9ACTN</name>
<dbReference type="PANTHER" id="PTHR35908:SF1">
    <property type="entry name" value="CONSERVED PROTEIN"/>
    <property type="match status" value="1"/>
</dbReference>
<dbReference type="Proteomes" id="UP000294894">
    <property type="component" value="Chromosome"/>
</dbReference>
<evidence type="ECO:0000313" key="3">
    <source>
        <dbReference type="Proteomes" id="UP000294894"/>
    </source>
</evidence>
<dbReference type="InterPro" id="IPR041581">
    <property type="entry name" value="Glyoxalase_6"/>
</dbReference>
<reference evidence="2 3" key="1">
    <citation type="submission" date="2019-03" db="EMBL/GenBank/DDBJ databases">
        <title>Three New Species of Nocardioides, Nocardioides euryhalodurans sp. nov., Nocardioides seonyuensis sp. nov. and Nocardioides eburneoflavus sp. nov., Iolated from Soil.</title>
        <authorList>
            <person name="Roh S.G."/>
            <person name="Lee C."/>
            <person name="Kim M.-K."/>
            <person name="Kim S.B."/>
        </authorList>
    </citation>
    <scope>NUCLEOTIDE SEQUENCE [LARGE SCALE GENOMIC DNA]</scope>
    <source>
        <strain evidence="2 3">MMS17-SY117</strain>
    </source>
</reference>
<organism evidence="2 3">
    <name type="scientific">Nocardioides euryhalodurans</name>
    <dbReference type="NCBI Taxonomy" id="2518370"/>
    <lineage>
        <taxon>Bacteria</taxon>
        <taxon>Bacillati</taxon>
        <taxon>Actinomycetota</taxon>
        <taxon>Actinomycetes</taxon>
        <taxon>Propionibacteriales</taxon>
        <taxon>Nocardioidaceae</taxon>
        <taxon>Nocardioides</taxon>
    </lineage>
</organism>